<gene>
    <name evidence="2" type="ORF">CH379_018105</name>
    <name evidence="3" type="ORF">CH379_12150</name>
</gene>
<dbReference type="EMBL" id="NPEF01000119">
    <property type="protein sequence ID" value="PJZ92624.1"/>
    <property type="molecule type" value="Genomic_DNA"/>
</dbReference>
<feature type="signal peptide" evidence="1">
    <location>
        <begin position="1"/>
        <end position="17"/>
    </location>
</feature>
<protein>
    <submittedName>
        <fullName evidence="3">Cag pathogenicity island protein CagA</fullName>
    </submittedName>
    <submittedName>
        <fullName evidence="2">DUF1566 domain-containing protein</fullName>
    </submittedName>
</protein>
<proteinExistence type="predicted"/>
<organism evidence="3">
    <name type="scientific">Leptospira ellisii</name>
    <dbReference type="NCBI Taxonomy" id="2023197"/>
    <lineage>
        <taxon>Bacteria</taxon>
        <taxon>Pseudomonadati</taxon>
        <taxon>Spirochaetota</taxon>
        <taxon>Spirochaetia</taxon>
        <taxon>Leptospirales</taxon>
        <taxon>Leptospiraceae</taxon>
        <taxon>Leptospira</taxon>
    </lineage>
</organism>
<keyword evidence="4" id="KW-1185">Reference proteome</keyword>
<reference evidence="3" key="1">
    <citation type="submission" date="2017-07" db="EMBL/GenBank/DDBJ databases">
        <title>Leptospira spp. isolated from tropical soils.</title>
        <authorList>
            <person name="Thibeaux R."/>
            <person name="Iraola G."/>
            <person name="Ferres I."/>
            <person name="Bierque E."/>
            <person name="Girault D."/>
            <person name="Soupe-Gilbert M.-E."/>
            <person name="Picardeau M."/>
            <person name="Goarant C."/>
        </authorList>
    </citation>
    <scope>NUCLEOTIDE SEQUENCE [LARGE SCALE GENOMIC DNA]</scope>
    <source>
        <strain evidence="3">ATI7-C-A5</strain>
    </source>
</reference>
<dbReference type="Proteomes" id="UP000232122">
    <property type="component" value="Unassembled WGS sequence"/>
</dbReference>
<sequence length="690" mass="78990">MRRILFLVILLLFHLHAQLTAENKPSKLYVHKLTAETALPSGTENRFRNGIINSVLRNFEGKYTVVDDESMAILYKRAEALQRMNCSDEICMKQIADAIEADEVVSGTISSENGLIRVALRNQTRDSKTLAYTIKSTFQMEFPEFLLDYYAGESGRKLLDQQYDLDLKKAPVSANGNLSIAFLKIKPVPGTNLNSMEFKTSDRILEGILEEVREELDEASKLALSKEYAESTKVYERILKAFSDRLSDESLRKLNPFLREIQTSVINNYNLEYKEKINRIDRDLFESDPHSPSDLERTLNGYVALSEEYAREVPEKYKQIQIRQSVQERKEKVELALFSLKEKEADKAYAGFDFSLAAKLYRNLMDESSSKPGKQYQNFRETLEKKADTAEKTGRSYLTNRLETLYLRIEKEFTAEALAKSETDKEEHRASILEAFREGMIALAKSEFSTIAQIEKIKKEVKRIGYQLNVPISFQEHVDGLLHEGLESKNPTQILNSHRLGADWNSKSGLFWGSAKSKLRELLEAAVSLNSPNREFQKLFAIHFLEETSKTRTEETPSANVSSVSPSKKISPFSSYAAEEISAKPFSEKRKIKKSSLLPIEKSWINPEGSYNWYQARQMCSSLDLRLPTIEELEDSYESGETESWNSEEEKRFWSSTISIGQNGAYNLDVFKGEIRWDHLGNYAGVRCLK</sequence>
<evidence type="ECO:0000313" key="4">
    <source>
        <dbReference type="Proteomes" id="UP000232122"/>
    </source>
</evidence>
<reference evidence="2 4" key="2">
    <citation type="journal article" date="2018" name="Microb. Genom.">
        <title>Deciphering the unexplored Leptospira diversity from soils uncovers genomic evolution to virulence.</title>
        <authorList>
            <person name="Thibeaux R."/>
            <person name="Iraola G."/>
            <person name="Ferres I."/>
            <person name="Bierque E."/>
            <person name="Girault D."/>
            <person name="Soupe-Gilbert M.E."/>
            <person name="Picardeau M."/>
            <person name="Goarant C."/>
        </authorList>
    </citation>
    <scope>NUCLEOTIDE SEQUENCE [LARGE SCALE GENOMIC DNA]</scope>
    <source>
        <strain evidence="2 4">ATI7-C-A5</strain>
    </source>
</reference>
<dbReference type="RefSeq" id="WP_100765219.1">
    <property type="nucleotide sequence ID" value="NZ_NPEF02000027.1"/>
</dbReference>
<feature type="chain" id="PRO_5044577179" evidence="1">
    <location>
        <begin position="18"/>
        <end position="690"/>
    </location>
</feature>
<name>A0A2N0B7V4_9LEPT</name>
<evidence type="ECO:0000256" key="1">
    <source>
        <dbReference type="SAM" id="SignalP"/>
    </source>
</evidence>
<comment type="caution">
    <text evidence="3">The sequence shown here is derived from an EMBL/GenBank/DDBJ whole genome shotgun (WGS) entry which is preliminary data.</text>
</comment>
<dbReference type="OrthoDB" id="355857at2"/>
<evidence type="ECO:0000313" key="2">
    <source>
        <dbReference type="EMBL" id="MDV6237550.1"/>
    </source>
</evidence>
<keyword evidence="1" id="KW-0732">Signal</keyword>
<evidence type="ECO:0000313" key="3">
    <source>
        <dbReference type="EMBL" id="PJZ92624.1"/>
    </source>
</evidence>
<accession>A0A2N0B7V4</accession>
<reference evidence="2" key="3">
    <citation type="submission" date="2023-10" db="EMBL/GenBank/DDBJ databases">
        <authorList>
            <person name="Picardeau M."/>
            <person name="Thibeaux R."/>
        </authorList>
    </citation>
    <scope>NUCLEOTIDE SEQUENCE</scope>
    <source>
        <strain evidence="2">ATI7-C-A5</strain>
    </source>
</reference>
<dbReference type="AlphaFoldDB" id="A0A2N0B7V4"/>
<dbReference type="EMBL" id="NPEF02000027">
    <property type="protein sequence ID" value="MDV6237550.1"/>
    <property type="molecule type" value="Genomic_DNA"/>
</dbReference>